<protein>
    <submittedName>
        <fullName evidence="1">Uncharacterized protein</fullName>
    </submittedName>
</protein>
<dbReference type="EMBL" id="JASBWS010000088">
    <property type="protein sequence ID" value="KAJ9098927.1"/>
    <property type="molecule type" value="Genomic_DNA"/>
</dbReference>
<dbReference type="Proteomes" id="UP001230649">
    <property type="component" value="Unassembled WGS sequence"/>
</dbReference>
<evidence type="ECO:0000313" key="2">
    <source>
        <dbReference type="Proteomes" id="UP001230649"/>
    </source>
</evidence>
<gene>
    <name evidence="1" type="ORF">QFC20_005842</name>
</gene>
<comment type="caution">
    <text evidence="1">The sequence shown here is derived from an EMBL/GenBank/DDBJ whole genome shotgun (WGS) entry which is preliminary data.</text>
</comment>
<accession>A0ACC2VK47</accession>
<reference evidence="1" key="1">
    <citation type="submission" date="2023-04" db="EMBL/GenBank/DDBJ databases">
        <title>Draft Genome sequencing of Naganishia species isolated from polar environments using Oxford Nanopore Technology.</title>
        <authorList>
            <person name="Leo P."/>
            <person name="Venkateswaran K."/>
        </authorList>
    </citation>
    <scope>NUCLEOTIDE SEQUENCE</scope>
    <source>
        <strain evidence="1">MNA-CCFEE 5262</strain>
    </source>
</reference>
<proteinExistence type="predicted"/>
<evidence type="ECO:0000313" key="1">
    <source>
        <dbReference type="EMBL" id="KAJ9098927.1"/>
    </source>
</evidence>
<sequence length="621" mass="70096">MPPSLLVRGLSFLWLTAFAYSSTLHNAQALLKDHKTERKPNIVLILTDDQDVASLQRRFLPKIFGRLVDHGVSYDNFFAPVSICCPSRVSLLRAQYAHNHNITFVSRPWGGWEIFNEHNYTQHTLPDFMQRAGYSTWYTGKYMNGHTVENCERLPVSGFNSSDFLVDPYTYDYWNPAFSRDNGPAVVHRNEYSTDLVKEKALNYLSEASKSPQPFFLTIAPIGPHSWVSSDAKSSADIPQMATPASAPRHATLFPTEQLPRTESFNSDSAGGVSWVKRLPKANATVEAYWDDFYRGRLRALQAVDELVDEVVNKLEQLGQLENTYIFYTSDNGFAIGSHRRQPGKTLGYEEDIDVPLIVRGRGIPLRYKDSLSSWSIVDLAKTILKIAGAEADYMDDGREIDLHRERSAMQPSLVPALEAQVDARNARHAISEFWVLGVEEGVFAAYRTLRVEYETASDTDTVKSYSYSVWCTGERELYSLGKDPNQVNNLLAPLNTFGRFAPFDTLSKAGNRLLDDPTVHLLHRLDALMLVLKTCKGAACADPYSKLLPPHPNHKPSGFTQLLRPDLDNYFSRLPKVSFKACGLGYHRALEQPEWDEAWSPRSLEWRTGEESGQHSFPGE</sequence>
<organism evidence="1 2">
    <name type="scientific">Naganishia adeliensis</name>
    <dbReference type="NCBI Taxonomy" id="92952"/>
    <lineage>
        <taxon>Eukaryota</taxon>
        <taxon>Fungi</taxon>
        <taxon>Dikarya</taxon>
        <taxon>Basidiomycota</taxon>
        <taxon>Agaricomycotina</taxon>
        <taxon>Tremellomycetes</taxon>
        <taxon>Filobasidiales</taxon>
        <taxon>Filobasidiaceae</taxon>
        <taxon>Naganishia</taxon>
    </lineage>
</organism>
<keyword evidence="2" id="KW-1185">Reference proteome</keyword>
<name>A0ACC2VK47_9TREE</name>